<feature type="binding site" evidence="6">
    <location>
        <position position="137"/>
    </location>
    <ligand>
        <name>Fe cation</name>
        <dbReference type="ChEBI" id="CHEBI:24875"/>
        <note>catalytic</note>
    </ligand>
</feature>
<keyword evidence="3 8" id="KW-0560">Oxidoreductase</keyword>
<organism evidence="8 9">
    <name type="scientific">Lichenicola cladoniae</name>
    <dbReference type="NCBI Taxonomy" id="1484109"/>
    <lineage>
        <taxon>Bacteria</taxon>
        <taxon>Pseudomonadati</taxon>
        <taxon>Pseudomonadota</taxon>
        <taxon>Alphaproteobacteria</taxon>
        <taxon>Acetobacterales</taxon>
        <taxon>Acetobacteraceae</taxon>
        <taxon>Lichenicola</taxon>
    </lineage>
</organism>
<dbReference type="SUPFAM" id="SSF51197">
    <property type="entry name" value="Clavaminate synthase-like"/>
    <property type="match status" value="1"/>
</dbReference>
<evidence type="ECO:0000256" key="3">
    <source>
        <dbReference type="ARBA" id="ARBA00023002"/>
    </source>
</evidence>
<dbReference type="GO" id="GO:0008168">
    <property type="term" value="F:methyltransferase activity"/>
    <property type="evidence" value="ECO:0007669"/>
    <property type="project" value="UniProtKB-KW"/>
</dbReference>
<reference evidence="8 9" key="1">
    <citation type="journal article" date="2014" name="World J. Microbiol. Biotechnol.">
        <title>Biodiversity and physiological characteristics of Antarctic and Arctic lichens-associated bacteria.</title>
        <authorList>
            <person name="Lee Y.M."/>
            <person name="Kim E.H."/>
            <person name="Lee H.K."/>
            <person name="Hong S.G."/>
        </authorList>
    </citation>
    <scope>NUCLEOTIDE SEQUENCE [LARGE SCALE GENOMIC DNA]</scope>
    <source>
        <strain evidence="8 9">PAMC 26569</strain>
    </source>
</reference>
<comment type="cofactor">
    <cofactor evidence="6">
        <name>Fe(2+)</name>
        <dbReference type="ChEBI" id="CHEBI:29033"/>
    </cofactor>
    <text evidence="6">Binds 1 Fe(2+) ion per subunit.</text>
</comment>
<dbReference type="PANTHER" id="PTHR16557:SF2">
    <property type="entry name" value="NUCLEIC ACID DIOXYGENASE ALKBH1"/>
    <property type="match status" value="1"/>
</dbReference>
<dbReference type="PANTHER" id="PTHR16557">
    <property type="entry name" value="ALKYLATED DNA REPAIR PROTEIN ALKB-RELATED"/>
    <property type="match status" value="1"/>
</dbReference>
<dbReference type="NCBIfam" id="NF011930">
    <property type="entry name" value="PRK15401.1"/>
    <property type="match status" value="1"/>
</dbReference>
<dbReference type="InterPro" id="IPR004574">
    <property type="entry name" value="Alkb"/>
</dbReference>
<feature type="binding site" evidence="5">
    <location>
        <position position="165"/>
    </location>
    <ligand>
        <name>substrate</name>
    </ligand>
</feature>
<accession>A0A6M8HRN2</accession>
<dbReference type="InterPro" id="IPR037151">
    <property type="entry name" value="AlkB-like_sf"/>
</dbReference>
<feature type="binding site" evidence="5">
    <location>
        <begin position="124"/>
        <end position="126"/>
    </location>
    <ligand>
        <name>2-oxoglutarate</name>
        <dbReference type="ChEBI" id="CHEBI:16810"/>
    </ligand>
</feature>
<evidence type="ECO:0000256" key="2">
    <source>
        <dbReference type="ARBA" id="ARBA00022964"/>
    </source>
</evidence>
<evidence type="ECO:0000256" key="4">
    <source>
        <dbReference type="ARBA" id="ARBA00023004"/>
    </source>
</evidence>
<evidence type="ECO:0000313" key="8">
    <source>
        <dbReference type="EMBL" id="QKE90927.1"/>
    </source>
</evidence>
<feature type="binding site" evidence="5">
    <location>
        <begin position="208"/>
        <end position="214"/>
    </location>
    <ligand>
        <name>2-oxoglutarate</name>
        <dbReference type="ChEBI" id="CHEBI:16810"/>
    </ligand>
</feature>
<dbReference type="RefSeq" id="WP_171836650.1">
    <property type="nucleotide sequence ID" value="NZ_CP053708.1"/>
</dbReference>
<gene>
    <name evidence="8" type="primary">alkB</name>
    <name evidence="8" type="ORF">HN018_13545</name>
</gene>
<protein>
    <submittedName>
        <fullName evidence="8">DNA oxidative demethylase AlkB</fullName>
        <ecNumber evidence="8">1.14.11.33</ecNumber>
    </submittedName>
</protein>
<dbReference type="InterPro" id="IPR027450">
    <property type="entry name" value="AlkB-like"/>
</dbReference>
<dbReference type="Pfam" id="PF13532">
    <property type="entry name" value="2OG-FeII_Oxy_2"/>
    <property type="match status" value="1"/>
</dbReference>
<evidence type="ECO:0000256" key="6">
    <source>
        <dbReference type="PIRSR" id="PIRSR604574-2"/>
    </source>
</evidence>
<feature type="binding site" evidence="6">
    <location>
        <position position="191"/>
    </location>
    <ligand>
        <name>Fe cation</name>
        <dbReference type="ChEBI" id="CHEBI:24875"/>
        <note>catalytic</note>
    </ligand>
</feature>
<feature type="domain" description="Fe2OG dioxygenase" evidence="7">
    <location>
        <begin position="117"/>
        <end position="217"/>
    </location>
</feature>
<proteinExistence type="predicted"/>
<keyword evidence="4 6" id="KW-0408">Iron</keyword>
<dbReference type="InterPro" id="IPR005123">
    <property type="entry name" value="Oxoglu/Fe-dep_dioxygenase_dom"/>
</dbReference>
<dbReference type="GO" id="GO:0032259">
    <property type="term" value="P:methylation"/>
    <property type="evidence" value="ECO:0007669"/>
    <property type="project" value="UniProtKB-KW"/>
</dbReference>
<feature type="binding site" evidence="5">
    <location>
        <position position="139"/>
    </location>
    <ligand>
        <name>substrate</name>
    </ligand>
</feature>
<evidence type="ECO:0000313" key="9">
    <source>
        <dbReference type="Proteomes" id="UP000500767"/>
    </source>
</evidence>
<dbReference type="EC" id="1.14.11.33" evidence="8"/>
<dbReference type="AlphaFoldDB" id="A0A6M8HRN2"/>
<dbReference type="GO" id="GO:0035515">
    <property type="term" value="F:oxidative RNA demethylase activity"/>
    <property type="evidence" value="ECO:0007669"/>
    <property type="project" value="TreeGrafter"/>
</dbReference>
<dbReference type="KEGG" id="lck:HN018_13545"/>
<keyword evidence="9" id="KW-1185">Reference proteome</keyword>
<feature type="binding site" evidence="5">
    <location>
        <position position="73"/>
    </location>
    <ligand>
        <name>substrate</name>
    </ligand>
</feature>
<dbReference type="GO" id="GO:0035516">
    <property type="term" value="F:broad specificity oxidative DNA demethylase activity"/>
    <property type="evidence" value="ECO:0007669"/>
    <property type="project" value="UniProtKB-EC"/>
</dbReference>
<dbReference type="GO" id="GO:0008198">
    <property type="term" value="F:ferrous iron binding"/>
    <property type="evidence" value="ECO:0007669"/>
    <property type="project" value="TreeGrafter"/>
</dbReference>
<dbReference type="Gene3D" id="2.60.120.590">
    <property type="entry name" value="Alpha-ketoglutarate-dependent dioxygenase AlkB-like"/>
    <property type="match status" value="1"/>
</dbReference>
<sequence length="228" mass="23977">MMADLFDTLTSGPGEAVALAPGAWLRPGFAGGEVPSLLAAVLAVAEAAPFRHLVTPGGATMSVAMTNCGSLGWISDRRGYRYEQVDPLTSRRWPAMPERFLQLARRAADASGFPGFAPDACLINRYGPGSKLSLHQDRDELDLDAPIVSVSLGLPAVFMFGGQARGACASRHRLQSGDVVVWGGVSRLAFHGIAPLAAGAHGLTGEFRYNLTFRKVMSEPGAGAGAQR</sequence>
<dbReference type="PROSITE" id="PS51471">
    <property type="entry name" value="FE2OG_OXY"/>
    <property type="match status" value="1"/>
</dbReference>
<evidence type="ECO:0000256" key="5">
    <source>
        <dbReference type="PIRSR" id="PIRSR604574-1"/>
    </source>
</evidence>
<feature type="binding site" evidence="5">
    <location>
        <begin position="80"/>
        <end position="82"/>
    </location>
    <ligand>
        <name>substrate</name>
    </ligand>
</feature>
<keyword evidence="8" id="KW-0808">Transferase</keyword>
<name>A0A6M8HRN2_9PROT</name>
<evidence type="ECO:0000259" key="7">
    <source>
        <dbReference type="PROSITE" id="PS51471"/>
    </source>
</evidence>
<keyword evidence="8" id="KW-0489">Methyltransferase</keyword>
<feature type="binding site" evidence="6">
    <location>
        <position position="135"/>
    </location>
    <ligand>
        <name>Fe cation</name>
        <dbReference type="ChEBI" id="CHEBI:24875"/>
        <note>catalytic</note>
    </ligand>
</feature>
<dbReference type="GO" id="GO:0005737">
    <property type="term" value="C:cytoplasm"/>
    <property type="evidence" value="ECO:0007669"/>
    <property type="project" value="TreeGrafter"/>
</dbReference>
<dbReference type="EMBL" id="CP053708">
    <property type="protein sequence ID" value="QKE90927.1"/>
    <property type="molecule type" value="Genomic_DNA"/>
</dbReference>
<dbReference type="GO" id="GO:0035513">
    <property type="term" value="P:oxidative RNA demethylation"/>
    <property type="evidence" value="ECO:0007669"/>
    <property type="project" value="TreeGrafter"/>
</dbReference>
<dbReference type="Proteomes" id="UP000500767">
    <property type="component" value="Chromosome"/>
</dbReference>
<keyword evidence="2" id="KW-0223">Dioxygenase</keyword>
<keyword evidence="1 6" id="KW-0479">Metal-binding</keyword>
<evidence type="ECO:0000256" key="1">
    <source>
        <dbReference type="ARBA" id="ARBA00022723"/>
    </source>
</evidence>